<keyword evidence="1" id="KW-0175">Coiled coil</keyword>
<accession>A0ABQ8X9M1</accession>
<dbReference type="EMBL" id="JAOAOG010000323">
    <property type="protein sequence ID" value="KAJ6229239.1"/>
    <property type="molecule type" value="Genomic_DNA"/>
</dbReference>
<evidence type="ECO:0000313" key="3">
    <source>
        <dbReference type="Proteomes" id="UP001150062"/>
    </source>
</evidence>
<proteinExistence type="predicted"/>
<evidence type="ECO:0000313" key="2">
    <source>
        <dbReference type="EMBL" id="KAJ6229239.1"/>
    </source>
</evidence>
<evidence type="ECO:0000256" key="1">
    <source>
        <dbReference type="SAM" id="Coils"/>
    </source>
</evidence>
<comment type="caution">
    <text evidence="2">The sequence shown here is derived from an EMBL/GenBank/DDBJ whole genome shotgun (WGS) entry which is preliminary data.</text>
</comment>
<sequence length="601" mass="70249">MGNTIEKAIESNDLKSIQSLVPKINNPNEYLTINKHDQNSLKRSQNVLVQEQVTIFHLALTNCSSAIIRYLLIIGADPSLPVYRRKSSINVNTYLLEFQGKQTTKKQSFSKKKTIQTLDYLEELKKNKQIKIIQNFQSRPRDFVRKWAAELKIPKKYIKIVALKKALTKKNQNKETSKMSEVNKTNQIDKTNENNEMSQINKTKEILEKKQTDDLFGQFQAIDSLNSEEQINSQQNFQKTSKTNSISTTLNSSELSNVNKHSQTNLGTLPAHFLDFKPFLLLEKQPLETLIKSNSTFSNLIDSINQIKKIDLAKDIEMNKELIIRGQELQLLKSQIHDKNQIKDMNTKGNNKLISNPKKIQKKIKNLKILIKREKKREKEIRRQVEQIAQNLAQILKINFNIRNYDFHDILYKFINHHHSYIIKVKKYKNKISQQMKIFSKLVLENNPKNELEKAILKINNNIIKYRGLLLREKGLSLITQNFPSLFILSSKLKIKKRKIIQIENRFFQINEHFVKLFPKKQNSDSSLSSPSYNQIELGKQNVNFHLEKHNQVNSQNVNYENHTEIKSNSQIYNPLDNGNMQNYDQFEEILLDDSTDEEKI</sequence>
<evidence type="ECO:0008006" key="4">
    <source>
        <dbReference type="Google" id="ProtNLM"/>
    </source>
</evidence>
<dbReference type="Proteomes" id="UP001150062">
    <property type="component" value="Unassembled WGS sequence"/>
</dbReference>
<protein>
    <recommendedName>
        <fullName evidence="4">Ankyrin repeat protein</fullName>
    </recommendedName>
</protein>
<gene>
    <name evidence="2" type="ORF">M0813_08156</name>
</gene>
<feature type="coiled-coil region" evidence="1">
    <location>
        <begin position="364"/>
        <end position="391"/>
    </location>
</feature>
<keyword evidence="3" id="KW-1185">Reference proteome</keyword>
<name>A0ABQ8X9M1_9EUKA</name>
<organism evidence="2 3">
    <name type="scientific">Anaeramoeba flamelloides</name>
    <dbReference type="NCBI Taxonomy" id="1746091"/>
    <lineage>
        <taxon>Eukaryota</taxon>
        <taxon>Metamonada</taxon>
        <taxon>Anaeramoebidae</taxon>
        <taxon>Anaeramoeba</taxon>
    </lineage>
</organism>
<reference evidence="2" key="1">
    <citation type="submission" date="2022-08" db="EMBL/GenBank/DDBJ databases">
        <title>Novel sulfate-reducing endosymbionts in the free-living metamonad Anaeramoeba.</title>
        <authorList>
            <person name="Jerlstrom-Hultqvist J."/>
            <person name="Cepicka I."/>
            <person name="Gallot-Lavallee L."/>
            <person name="Salas-Leiva D."/>
            <person name="Curtis B.A."/>
            <person name="Zahonova K."/>
            <person name="Pipaliya S."/>
            <person name="Dacks J."/>
            <person name="Roger A.J."/>
        </authorList>
    </citation>
    <scope>NUCLEOTIDE SEQUENCE</scope>
    <source>
        <strain evidence="2">Schooner1</strain>
    </source>
</reference>